<dbReference type="PANTHER" id="PTHR48107:SF7">
    <property type="entry name" value="RE15974P"/>
    <property type="match status" value="1"/>
</dbReference>
<dbReference type="PRINTS" id="PR00081">
    <property type="entry name" value="GDHRDH"/>
</dbReference>
<keyword evidence="4" id="KW-1185">Reference proteome</keyword>
<accession>A0ABR3WRH3</accession>
<keyword evidence="2" id="KW-0560">Oxidoreductase</keyword>
<dbReference type="Pfam" id="PF13561">
    <property type="entry name" value="adh_short_C2"/>
    <property type="match status" value="1"/>
</dbReference>
<evidence type="ECO:0000256" key="2">
    <source>
        <dbReference type="ARBA" id="ARBA00023002"/>
    </source>
</evidence>
<dbReference type="Gene3D" id="3.40.50.720">
    <property type="entry name" value="NAD(P)-binding Rossmann-like Domain"/>
    <property type="match status" value="1"/>
</dbReference>
<comment type="caution">
    <text evidence="3">The sequence shown here is derived from an EMBL/GenBank/DDBJ whole genome shotgun (WGS) entry which is preliminary data.</text>
</comment>
<dbReference type="SUPFAM" id="SSF51735">
    <property type="entry name" value="NAD(P)-binding Rossmann-fold domains"/>
    <property type="match status" value="1"/>
</dbReference>
<organism evidence="3 4">
    <name type="scientific">Paecilomyces lecythidis</name>
    <dbReference type="NCBI Taxonomy" id="3004212"/>
    <lineage>
        <taxon>Eukaryota</taxon>
        <taxon>Fungi</taxon>
        <taxon>Dikarya</taxon>
        <taxon>Ascomycota</taxon>
        <taxon>Pezizomycotina</taxon>
        <taxon>Eurotiomycetes</taxon>
        <taxon>Eurotiomycetidae</taxon>
        <taxon>Eurotiales</taxon>
        <taxon>Thermoascaceae</taxon>
        <taxon>Paecilomyces</taxon>
    </lineage>
</organism>
<evidence type="ECO:0000313" key="4">
    <source>
        <dbReference type="Proteomes" id="UP001583193"/>
    </source>
</evidence>
<comment type="similarity">
    <text evidence="1">Belongs to the short-chain dehydrogenases/reductases (SDR) family.</text>
</comment>
<gene>
    <name evidence="3" type="ORF">Plec18167_009099</name>
</gene>
<evidence type="ECO:0000256" key="1">
    <source>
        <dbReference type="ARBA" id="ARBA00006484"/>
    </source>
</evidence>
<protein>
    <submittedName>
        <fullName evidence="3">Uncharacterized protein</fullName>
    </submittedName>
</protein>
<reference evidence="3 4" key="1">
    <citation type="journal article" date="2024" name="IMA Fungus">
        <title>IMA Genome - F19 : A genome assembly and annotation guide to empower mycologists, including annotated draft genome sequences of Ceratocystis pirilliformis, Diaporthe australafricana, Fusarium ophioides, Paecilomyces lecythidis, and Sporothrix stenoceras.</title>
        <authorList>
            <person name="Aylward J."/>
            <person name="Wilson A.M."/>
            <person name="Visagie C.M."/>
            <person name="Spraker J."/>
            <person name="Barnes I."/>
            <person name="Buitendag C."/>
            <person name="Ceriani C."/>
            <person name="Del Mar Angel L."/>
            <person name="du Plessis D."/>
            <person name="Fuchs T."/>
            <person name="Gasser K."/>
            <person name="Kramer D."/>
            <person name="Li W."/>
            <person name="Munsamy K."/>
            <person name="Piso A."/>
            <person name="Price J.L."/>
            <person name="Sonnekus B."/>
            <person name="Thomas C."/>
            <person name="van der Nest A."/>
            <person name="van Dijk A."/>
            <person name="van Heerden A."/>
            <person name="van Vuuren N."/>
            <person name="Yilmaz N."/>
            <person name="Duong T.A."/>
            <person name="van der Merwe N.A."/>
            <person name="Wingfield M.J."/>
            <person name="Wingfield B.D."/>
        </authorList>
    </citation>
    <scope>NUCLEOTIDE SEQUENCE [LARGE SCALE GENOMIC DNA]</scope>
    <source>
        <strain evidence="3 4">CMW 18167</strain>
    </source>
</reference>
<dbReference type="Proteomes" id="UP001583193">
    <property type="component" value="Unassembled WGS sequence"/>
</dbReference>
<sequence length="259" mass="27898">MQNQQFGNALSLDTMNMDGLVVLITGASRGIGRAIALRAAADGAKVIVNYVSDVKAAHSVVSQIGADRAVAVRADISKTEEVEYLIDSAVSRFGKIDVLIPNAVYMPAGDIEALTEDQFDRTFGVNVKGPCFLVQKAIPHMPPGSTIIFISSDLTDFNILPPHYLLYISTKATLNQMVRVLAQNLAQKKIRVNAISPGATETEQFLTNNSNEIVRSLAELSPFKRLGSPDEISAAVSLLWRKESGWITGQVVRVNGGAT</sequence>
<name>A0ABR3WRH3_9EURO</name>
<dbReference type="PANTHER" id="PTHR48107">
    <property type="entry name" value="NADPH-DEPENDENT ALDEHYDE REDUCTASE-LIKE PROTEIN, CHLOROPLASTIC-RELATED"/>
    <property type="match status" value="1"/>
</dbReference>
<proteinExistence type="inferred from homology"/>
<dbReference type="InterPro" id="IPR002347">
    <property type="entry name" value="SDR_fam"/>
</dbReference>
<evidence type="ECO:0000313" key="3">
    <source>
        <dbReference type="EMBL" id="KAL1866259.1"/>
    </source>
</evidence>
<dbReference type="EMBL" id="JAVDPF010000052">
    <property type="protein sequence ID" value="KAL1866259.1"/>
    <property type="molecule type" value="Genomic_DNA"/>
</dbReference>
<dbReference type="InterPro" id="IPR036291">
    <property type="entry name" value="NAD(P)-bd_dom_sf"/>
</dbReference>